<evidence type="ECO:0000256" key="1">
    <source>
        <dbReference type="ARBA" id="ARBA00012493"/>
    </source>
</evidence>
<dbReference type="Pfam" id="PF00665">
    <property type="entry name" value="rve"/>
    <property type="match status" value="1"/>
</dbReference>
<dbReference type="AlphaFoldDB" id="A0AAE1L9M3"/>
<dbReference type="FunFam" id="1.10.340.70:FF:000001">
    <property type="entry name" value="Retrovirus-related Pol polyprotein from transposon gypsy-like Protein"/>
    <property type="match status" value="1"/>
</dbReference>
<name>A0AAE1L9M3_9NEOP</name>
<dbReference type="InterPro" id="IPR012337">
    <property type="entry name" value="RNaseH-like_sf"/>
</dbReference>
<keyword evidence="4" id="KW-1185">Reference proteome</keyword>
<evidence type="ECO:0000259" key="2">
    <source>
        <dbReference type="PROSITE" id="PS50994"/>
    </source>
</evidence>
<proteinExistence type="predicted"/>
<dbReference type="PANTHER" id="PTHR37984">
    <property type="entry name" value="PROTEIN CBG26694"/>
    <property type="match status" value="1"/>
</dbReference>
<accession>A0AAE1L9M3</accession>
<dbReference type="GO" id="GO:0015074">
    <property type="term" value="P:DNA integration"/>
    <property type="evidence" value="ECO:0007669"/>
    <property type="project" value="InterPro"/>
</dbReference>
<dbReference type="InterPro" id="IPR036397">
    <property type="entry name" value="RNaseH_sf"/>
</dbReference>
<dbReference type="EC" id="2.7.7.49" evidence="1"/>
<protein>
    <recommendedName>
        <fullName evidence="1">RNA-directed DNA polymerase</fullName>
        <ecNumber evidence="1">2.7.7.49</ecNumber>
    </recommendedName>
</protein>
<dbReference type="GO" id="GO:0003964">
    <property type="term" value="F:RNA-directed DNA polymerase activity"/>
    <property type="evidence" value="ECO:0007669"/>
    <property type="project" value="UniProtKB-EC"/>
</dbReference>
<dbReference type="EMBL" id="JAHWGI010000279">
    <property type="protein sequence ID" value="KAK3911538.1"/>
    <property type="molecule type" value="Genomic_DNA"/>
</dbReference>
<dbReference type="SUPFAM" id="SSF53098">
    <property type="entry name" value="Ribonuclease H-like"/>
    <property type="match status" value="1"/>
</dbReference>
<dbReference type="Gene3D" id="1.10.340.70">
    <property type="match status" value="1"/>
</dbReference>
<feature type="domain" description="Integrase catalytic" evidence="2">
    <location>
        <begin position="451"/>
        <end position="610"/>
    </location>
</feature>
<dbReference type="InterPro" id="IPR001584">
    <property type="entry name" value="Integrase_cat-core"/>
</dbReference>
<dbReference type="GO" id="GO:0003676">
    <property type="term" value="F:nucleic acid binding"/>
    <property type="evidence" value="ECO:0007669"/>
    <property type="project" value="InterPro"/>
</dbReference>
<gene>
    <name evidence="3" type="ORF">KUF71_004446</name>
</gene>
<reference evidence="3" key="1">
    <citation type="submission" date="2021-07" db="EMBL/GenBank/DDBJ databases">
        <authorList>
            <person name="Catto M.A."/>
            <person name="Jacobson A."/>
            <person name="Kennedy G."/>
            <person name="Labadie P."/>
            <person name="Hunt B.G."/>
            <person name="Srinivasan R."/>
        </authorList>
    </citation>
    <scope>NUCLEOTIDE SEQUENCE</scope>
    <source>
        <strain evidence="3">PL_HMW_Pooled</strain>
        <tissue evidence="3">Head</tissue>
    </source>
</reference>
<dbReference type="Gene3D" id="3.30.420.10">
    <property type="entry name" value="Ribonuclease H-like superfamily/Ribonuclease H"/>
    <property type="match status" value="1"/>
</dbReference>
<dbReference type="PROSITE" id="PS50994">
    <property type="entry name" value="INTEGRASE"/>
    <property type="match status" value="1"/>
</dbReference>
<sequence length="738" mass="81751">MQAEGAFVKDGSTALYGPRFAFLDVGGVRIPMNFYEADIHDQCLLGGDFVAAHVARFDPQSDDLPLHTPSGPRRVPVTRVTRPSQPHIMSASLRVCALHAVVVPPKSEVFVNVSVSNCDTTWTPRCTARAPPAPSPPPCHLASRSGLAGGAVDGQVRAPSSDTDCPGLCVPGLCVRTVGSRNQQEAVCREGLCVRGLCVPTEGDFTGRSEDPQEGIVRVSAMRCASVPVDLPPGLSIIGNLLTDSSQQTLLLTVRNDGDVPRGIRRGNCLTQLRVSTATGVDSSGTLPQPLETLIEASKANLSAKEHAEMRVAQAVDLDLAVILRAYQEGERPPPSAVSHCSWRTKALWLQWRSLTMNEGLLYRRFVDVRRPPVMQLLVPQTFVKDICQQFHDAPGSGGHLSANKMLEKIRRHYYWPGMCSEVKLWCMCCSVCRRKFGGGQRVRAPLTLHNVGAPWERVGADIAGPFPTTERGNRYLLIAVDYFSRWPEALPIPSVHSHVVARALVDHIFCRFGVPQELHSDRGSSFESEVFKSVMELLGVRKTRTTPQRPQSNGAAERLIRTVTVHLALIVQTAQRTWDLQVPLVMMSLRVAPHATTGVSPAMLLFGRQLGLPPGLARGYPPGTAALPSRLEYPSWLQSELYRLHHETRDYAAAVALRQKERYDVRAKRHPYKVADRLWLFEPRRRVGRAPKLESWWIGPWEILDIINDVTARIRLADTPRSRPRTFHVDRLAPYRC</sequence>
<evidence type="ECO:0000313" key="3">
    <source>
        <dbReference type="EMBL" id="KAK3911538.1"/>
    </source>
</evidence>
<dbReference type="PANTHER" id="PTHR37984:SF15">
    <property type="entry name" value="INTEGRASE CATALYTIC DOMAIN-CONTAINING PROTEIN"/>
    <property type="match status" value="1"/>
</dbReference>
<dbReference type="InterPro" id="IPR041588">
    <property type="entry name" value="Integrase_H2C2"/>
</dbReference>
<dbReference type="Proteomes" id="UP001219518">
    <property type="component" value="Unassembled WGS sequence"/>
</dbReference>
<organism evidence="3 4">
    <name type="scientific">Frankliniella fusca</name>
    <dbReference type="NCBI Taxonomy" id="407009"/>
    <lineage>
        <taxon>Eukaryota</taxon>
        <taxon>Metazoa</taxon>
        <taxon>Ecdysozoa</taxon>
        <taxon>Arthropoda</taxon>
        <taxon>Hexapoda</taxon>
        <taxon>Insecta</taxon>
        <taxon>Pterygota</taxon>
        <taxon>Neoptera</taxon>
        <taxon>Paraneoptera</taxon>
        <taxon>Thysanoptera</taxon>
        <taxon>Terebrantia</taxon>
        <taxon>Thripoidea</taxon>
        <taxon>Thripidae</taxon>
        <taxon>Frankliniella</taxon>
    </lineage>
</organism>
<dbReference type="FunFam" id="3.30.420.10:FF:000032">
    <property type="entry name" value="Retrovirus-related Pol polyprotein from transposon 297-like Protein"/>
    <property type="match status" value="1"/>
</dbReference>
<reference evidence="3" key="2">
    <citation type="journal article" date="2023" name="BMC Genomics">
        <title>Pest status, molecular evolution, and epigenetic factors derived from the genome assembly of Frankliniella fusca, a thysanopteran phytovirus vector.</title>
        <authorList>
            <person name="Catto M.A."/>
            <person name="Labadie P.E."/>
            <person name="Jacobson A.L."/>
            <person name="Kennedy G.G."/>
            <person name="Srinivasan R."/>
            <person name="Hunt B.G."/>
        </authorList>
    </citation>
    <scope>NUCLEOTIDE SEQUENCE</scope>
    <source>
        <strain evidence="3">PL_HMW_Pooled</strain>
    </source>
</reference>
<evidence type="ECO:0000313" key="4">
    <source>
        <dbReference type="Proteomes" id="UP001219518"/>
    </source>
</evidence>
<dbReference type="Pfam" id="PF17921">
    <property type="entry name" value="Integrase_H2C2"/>
    <property type="match status" value="1"/>
</dbReference>
<dbReference type="InterPro" id="IPR050951">
    <property type="entry name" value="Retrovirus_Pol_polyprotein"/>
</dbReference>
<comment type="caution">
    <text evidence="3">The sequence shown here is derived from an EMBL/GenBank/DDBJ whole genome shotgun (WGS) entry which is preliminary data.</text>
</comment>